<accession>A0AAD5TQS1</accession>
<keyword evidence="5" id="KW-0677">Repeat</keyword>
<evidence type="ECO:0000256" key="9">
    <source>
        <dbReference type="ARBA" id="ARBA00023128"/>
    </source>
</evidence>
<keyword evidence="9" id="KW-0496">Mitochondrion</keyword>
<proteinExistence type="inferred from homology"/>
<evidence type="ECO:0000259" key="13">
    <source>
        <dbReference type="PROSITE" id="PS50222"/>
    </source>
</evidence>
<feature type="repeat" description="Solcar" evidence="11">
    <location>
        <begin position="28"/>
        <end position="126"/>
    </location>
</feature>
<dbReference type="AlphaFoldDB" id="A0AAD5TQS1"/>
<comment type="similarity">
    <text evidence="2 12">Belongs to the mitochondrial carrier (TC 2.A.29) family.</text>
</comment>
<keyword evidence="10 11" id="KW-0472">Membrane</keyword>
<dbReference type="CDD" id="cd00051">
    <property type="entry name" value="EFh"/>
    <property type="match status" value="1"/>
</dbReference>
<evidence type="ECO:0000313" key="14">
    <source>
        <dbReference type="EMBL" id="KAJ3182092.1"/>
    </source>
</evidence>
<evidence type="ECO:0000256" key="10">
    <source>
        <dbReference type="ARBA" id="ARBA00023136"/>
    </source>
</evidence>
<dbReference type="InterPro" id="IPR018247">
    <property type="entry name" value="EF_Hand_1_Ca_BS"/>
</dbReference>
<dbReference type="InterPro" id="IPR018108">
    <property type="entry name" value="MCP_transmembrane"/>
</dbReference>
<evidence type="ECO:0000256" key="11">
    <source>
        <dbReference type="PROSITE-ProRule" id="PRU00282"/>
    </source>
</evidence>
<feature type="repeat" description="Solcar" evidence="11">
    <location>
        <begin position="237"/>
        <end position="327"/>
    </location>
</feature>
<dbReference type="PANTHER" id="PTHR45928:SF1">
    <property type="entry name" value="RE38146P"/>
    <property type="match status" value="1"/>
</dbReference>
<dbReference type="PANTHER" id="PTHR45928">
    <property type="entry name" value="RE38146P"/>
    <property type="match status" value="1"/>
</dbReference>
<comment type="caution">
    <text evidence="14">The sequence shown here is derived from an EMBL/GenBank/DDBJ whole genome shotgun (WGS) entry which is preliminary data.</text>
</comment>
<dbReference type="InterPro" id="IPR002048">
    <property type="entry name" value="EF_hand_dom"/>
</dbReference>
<gene>
    <name evidence="14" type="ORF">HDU87_000439</name>
</gene>
<feature type="domain" description="EF-hand" evidence="13">
    <location>
        <begin position="332"/>
        <end position="367"/>
    </location>
</feature>
<evidence type="ECO:0000256" key="3">
    <source>
        <dbReference type="ARBA" id="ARBA00022448"/>
    </source>
</evidence>
<dbReference type="Proteomes" id="UP001212152">
    <property type="component" value="Unassembled WGS sequence"/>
</dbReference>
<evidence type="ECO:0000256" key="5">
    <source>
        <dbReference type="ARBA" id="ARBA00022737"/>
    </source>
</evidence>
<evidence type="ECO:0000256" key="12">
    <source>
        <dbReference type="RuleBase" id="RU000488"/>
    </source>
</evidence>
<dbReference type="Gene3D" id="1.50.40.10">
    <property type="entry name" value="Mitochondrial carrier domain"/>
    <property type="match status" value="1"/>
</dbReference>
<dbReference type="SMART" id="SM00054">
    <property type="entry name" value="EFh"/>
    <property type="match status" value="2"/>
</dbReference>
<name>A0AAD5TQS1_9FUNG</name>
<dbReference type="Pfam" id="PF13499">
    <property type="entry name" value="EF-hand_7"/>
    <property type="match status" value="1"/>
</dbReference>
<comment type="subcellular location">
    <subcellularLocation>
        <location evidence="1">Mitochondrion inner membrane</location>
        <topology evidence="1">Multi-pass membrane protein</topology>
    </subcellularLocation>
</comment>
<sequence length="422" mass="46420">MSVTGGAAKPQLAIPGLYPQRGGKPRALGAFESFTMSALAPAVAVIFTNPFDTAKVRLQLQGERLRQAAKAGAPTEVAYKNSFDTIYKIYVNEGYKGLQKGLTPAILREGSKNLFRIGMFDPILTMMHDPSQGKPPAWKRMVAGSLCGVMGAVSCNPFELVKTRLQSSSKGKIAVGHQHGYTGTWNALSTIFKEDGVRGLYRGAVLSMGRSVFGSGSNLAAYSMMKDHLITEKKWADNAWLDMVCGMASGVVSCICMNPIDVTRTRYYNQPYEKGVGVLYSNGFDAIKKIAKNEGPTAFYKGFFTHFLRIGPHFCLTFVFLGILRRGVTDFYSYLDMRDSFSVFDKDGNGVLDEAELREALHRVVESHGGDKAVYEALIDTYAARIMDSADVDHDHMISSKEYPAMIKEVTAIVGERETKKR</sequence>
<dbReference type="EMBL" id="JADGJQ010000010">
    <property type="protein sequence ID" value="KAJ3182092.1"/>
    <property type="molecule type" value="Genomic_DNA"/>
</dbReference>
<protein>
    <recommendedName>
        <fullName evidence="13">EF-hand domain-containing protein</fullName>
    </recommendedName>
</protein>
<dbReference type="Pfam" id="PF00153">
    <property type="entry name" value="Mito_carr"/>
    <property type="match status" value="3"/>
</dbReference>
<dbReference type="PROSITE" id="PS50920">
    <property type="entry name" value="SOLCAR"/>
    <property type="match status" value="3"/>
</dbReference>
<dbReference type="SUPFAM" id="SSF47473">
    <property type="entry name" value="EF-hand"/>
    <property type="match status" value="1"/>
</dbReference>
<dbReference type="InterPro" id="IPR011992">
    <property type="entry name" value="EF-hand-dom_pair"/>
</dbReference>
<dbReference type="GO" id="GO:0005509">
    <property type="term" value="F:calcium ion binding"/>
    <property type="evidence" value="ECO:0007669"/>
    <property type="project" value="InterPro"/>
</dbReference>
<reference evidence="14" key="1">
    <citation type="submission" date="2020-05" db="EMBL/GenBank/DDBJ databases">
        <title>Phylogenomic resolution of chytrid fungi.</title>
        <authorList>
            <person name="Stajich J.E."/>
            <person name="Amses K."/>
            <person name="Simmons R."/>
            <person name="Seto K."/>
            <person name="Myers J."/>
            <person name="Bonds A."/>
            <person name="Quandt C.A."/>
            <person name="Barry K."/>
            <person name="Liu P."/>
            <person name="Grigoriev I."/>
            <person name="Longcore J.E."/>
            <person name="James T.Y."/>
        </authorList>
    </citation>
    <scope>NUCLEOTIDE SEQUENCE</scope>
    <source>
        <strain evidence="14">JEL0379</strain>
    </source>
</reference>
<evidence type="ECO:0000256" key="6">
    <source>
        <dbReference type="ARBA" id="ARBA00022792"/>
    </source>
</evidence>
<evidence type="ECO:0000256" key="8">
    <source>
        <dbReference type="ARBA" id="ARBA00022989"/>
    </source>
</evidence>
<feature type="repeat" description="Solcar" evidence="11">
    <location>
        <begin position="135"/>
        <end position="228"/>
    </location>
</feature>
<dbReference type="PROSITE" id="PS50222">
    <property type="entry name" value="EF_HAND_2"/>
    <property type="match status" value="1"/>
</dbReference>
<evidence type="ECO:0000256" key="1">
    <source>
        <dbReference type="ARBA" id="ARBA00004448"/>
    </source>
</evidence>
<keyword evidence="7" id="KW-0106">Calcium</keyword>
<dbReference type="GO" id="GO:0005743">
    <property type="term" value="C:mitochondrial inner membrane"/>
    <property type="evidence" value="ECO:0007669"/>
    <property type="project" value="UniProtKB-SubCell"/>
</dbReference>
<evidence type="ECO:0000256" key="4">
    <source>
        <dbReference type="ARBA" id="ARBA00022692"/>
    </source>
</evidence>
<dbReference type="Gene3D" id="1.10.238.10">
    <property type="entry name" value="EF-hand"/>
    <property type="match status" value="1"/>
</dbReference>
<keyword evidence="8" id="KW-1133">Transmembrane helix</keyword>
<dbReference type="InterPro" id="IPR051508">
    <property type="entry name" value="Mito_Carrier_Antiporter"/>
</dbReference>
<dbReference type="PROSITE" id="PS00018">
    <property type="entry name" value="EF_HAND_1"/>
    <property type="match status" value="2"/>
</dbReference>
<dbReference type="SUPFAM" id="SSF103506">
    <property type="entry name" value="Mitochondrial carrier"/>
    <property type="match status" value="1"/>
</dbReference>
<evidence type="ECO:0000313" key="15">
    <source>
        <dbReference type="Proteomes" id="UP001212152"/>
    </source>
</evidence>
<keyword evidence="4 11" id="KW-0812">Transmembrane</keyword>
<keyword evidence="15" id="KW-1185">Reference proteome</keyword>
<keyword evidence="3 12" id="KW-0813">Transport</keyword>
<dbReference type="InterPro" id="IPR023395">
    <property type="entry name" value="MCP_dom_sf"/>
</dbReference>
<evidence type="ECO:0000256" key="2">
    <source>
        <dbReference type="ARBA" id="ARBA00006375"/>
    </source>
</evidence>
<keyword evidence="6" id="KW-0999">Mitochondrion inner membrane</keyword>
<evidence type="ECO:0000256" key="7">
    <source>
        <dbReference type="ARBA" id="ARBA00022837"/>
    </source>
</evidence>
<organism evidence="14 15">
    <name type="scientific">Geranomyces variabilis</name>
    <dbReference type="NCBI Taxonomy" id="109894"/>
    <lineage>
        <taxon>Eukaryota</taxon>
        <taxon>Fungi</taxon>
        <taxon>Fungi incertae sedis</taxon>
        <taxon>Chytridiomycota</taxon>
        <taxon>Chytridiomycota incertae sedis</taxon>
        <taxon>Chytridiomycetes</taxon>
        <taxon>Spizellomycetales</taxon>
        <taxon>Powellomycetaceae</taxon>
        <taxon>Geranomyces</taxon>
    </lineage>
</organism>